<dbReference type="Proteomes" id="UP001218218">
    <property type="component" value="Unassembled WGS sequence"/>
</dbReference>
<evidence type="ECO:0000313" key="2">
    <source>
        <dbReference type="EMBL" id="KAJ7319117.1"/>
    </source>
</evidence>
<evidence type="ECO:0000313" key="3">
    <source>
        <dbReference type="Proteomes" id="UP001218218"/>
    </source>
</evidence>
<feature type="non-terminal residue" evidence="2">
    <location>
        <position position="1"/>
    </location>
</feature>
<feature type="non-terminal residue" evidence="2">
    <location>
        <position position="271"/>
    </location>
</feature>
<dbReference type="EMBL" id="JARIHO010000055">
    <property type="protein sequence ID" value="KAJ7319117.1"/>
    <property type="molecule type" value="Genomic_DNA"/>
</dbReference>
<reference evidence="2" key="1">
    <citation type="submission" date="2023-03" db="EMBL/GenBank/DDBJ databases">
        <title>Massive genome expansion in bonnet fungi (Mycena s.s.) driven by repeated elements and novel gene families across ecological guilds.</title>
        <authorList>
            <consortium name="Lawrence Berkeley National Laboratory"/>
            <person name="Harder C.B."/>
            <person name="Miyauchi S."/>
            <person name="Viragh M."/>
            <person name="Kuo A."/>
            <person name="Thoen E."/>
            <person name="Andreopoulos B."/>
            <person name="Lu D."/>
            <person name="Skrede I."/>
            <person name="Drula E."/>
            <person name="Henrissat B."/>
            <person name="Morin E."/>
            <person name="Kohler A."/>
            <person name="Barry K."/>
            <person name="LaButti K."/>
            <person name="Morin E."/>
            <person name="Salamov A."/>
            <person name="Lipzen A."/>
            <person name="Mereny Z."/>
            <person name="Hegedus B."/>
            <person name="Baldrian P."/>
            <person name="Stursova M."/>
            <person name="Weitz H."/>
            <person name="Taylor A."/>
            <person name="Grigoriev I.V."/>
            <person name="Nagy L.G."/>
            <person name="Martin F."/>
            <person name="Kauserud H."/>
        </authorList>
    </citation>
    <scope>NUCLEOTIDE SEQUENCE</scope>
    <source>
        <strain evidence="2">CBHHK002</strain>
    </source>
</reference>
<evidence type="ECO:0000256" key="1">
    <source>
        <dbReference type="SAM" id="MobiDB-lite"/>
    </source>
</evidence>
<accession>A0AAD7EFM0</accession>
<organism evidence="2 3">
    <name type="scientific">Mycena albidolilacea</name>
    <dbReference type="NCBI Taxonomy" id="1033008"/>
    <lineage>
        <taxon>Eukaryota</taxon>
        <taxon>Fungi</taxon>
        <taxon>Dikarya</taxon>
        <taxon>Basidiomycota</taxon>
        <taxon>Agaricomycotina</taxon>
        <taxon>Agaricomycetes</taxon>
        <taxon>Agaricomycetidae</taxon>
        <taxon>Agaricales</taxon>
        <taxon>Marasmiineae</taxon>
        <taxon>Mycenaceae</taxon>
        <taxon>Mycena</taxon>
    </lineage>
</organism>
<proteinExistence type="predicted"/>
<keyword evidence="3" id="KW-1185">Reference proteome</keyword>
<sequence>EGIEEEEDFLHVEDVADIMTRFIALEEAVCDSEAGMQEDCAAAEGNTSEASLEIFAQTLQRYHDEVLAQEKRRQAVNNRSGGYQKKSKKTLDRQWKKRVSYREGGGVFIHQFMHGGIKHHGGPEDSDVSDSEAAGSSKSHSDITVDENVSHLSIFNEPIPSPRSIPTPQEARTQLDELKARADAVPADLEESDRALNALTWRDQPALRRALKGLTMKAKDKRINVFFRTCITSMVATVNLYLDGNVACTWHQASMLAAKAQGRGTNHARNL</sequence>
<dbReference type="AlphaFoldDB" id="A0AAD7EFM0"/>
<gene>
    <name evidence="2" type="ORF">DFH08DRAFT_652021</name>
</gene>
<comment type="caution">
    <text evidence="2">The sequence shown here is derived from an EMBL/GenBank/DDBJ whole genome shotgun (WGS) entry which is preliminary data.</text>
</comment>
<feature type="region of interest" description="Disordered" evidence="1">
    <location>
        <begin position="115"/>
        <end position="143"/>
    </location>
</feature>
<feature type="region of interest" description="Disordered" evidence="1">
    <location>
        <begin position="74"/>
        <end position="95"/>
    </location>
</feature>
<name>A0AAD7EFM0_9AGAR</name>
<protein>
    <submittedName>
        <fullName evidence="2">Uncharacterized protein</fullName>
    </submittedName>
</protein>